<sequence length="255" mass="28495">MVNRYAKARQMKRKRRMTKRLKTYLGRVTRDIERKIEGAPENIQVAFREPLHRANRLLNQTRKSKNKLLSWHAPEVEVIGKGKVAKPWEFGVKVSVAVTNRESFVVGCRSMPNNPFDGHTLAETLEQTEILSGVAPKRCYVGRGYKGAAIPGVQIFRSGQKRGVNTRTLKRELKRRSAVEAVIGHMKTDGRMDRCRLKGALGDALNAVLVAAGHNIRLLLRAMAALLRRLLGQLLVVIGAGNQARDFNPSMRAAA</sequence>
<evidence type="ECO:0000313" key="3">
    <source>
        <dbReference type="Proteomes" id="UP000199657"/>
    </source>
</evidence>
<name>A0A1H8VX47_9GAMM</name>
<evidence type="ECO:0000313" key="2">
    <source>
        <dbReference type="EMBL" id="SEP19915.1"/>
    </source>
</evidence>
<dbReference type="PANTHER" id="PTHR33803">
    <property type="entry name" value="IS1478 TRANSPOSASE"/>
    <property type="match status" value="1"/>
</dbReference>
<reference evidence="2 3" key="1">
    <citation type="submission" date="2016-10" db="EMBL/GenBank/DDBJ databases">
        <authorList>
            <person name="de Groot N.N."/>
        </authorList>
    </citation>
    <scope>NUCLEOTIDE SEQUENCE [LARGE SCALE GENOMIC DNA]</scope>
    <source>
        <strain evidence="2 3">CGMCC 1.6291</strain>
    </source>
</reference>
<dbReference type="EMBL" id="FOEG01000019">
    <property type="protein sequence ID" value="SEP19915.1"/>
    <property type="molecule type" value="Genomic_DNA"/>
</dbReference>
<dbReference type="Pfam" id="PF13751">
    <property type="entry name" value="DDE_Tnp_1_6"/>
    <property type="match status" value="1"/>
</dbReference>
<dbReference type="PANTHER" id="PTHR33803:SF3">
    <property type="entry name" value="BLL1974 PROTEIN"/>
    <property type="match status" value="1"/>
</dbReference>
<accession>A0A1H8VX47</accession>
<evidence type="ECO:0000259" key="1">
    <source>
        <dbReference type="Pfam" id="PF13751"/>
    </source>
</evidence>
<protein>
    <submittedName>
        <fullName evidence="2">Transposase DDE domain-containing protein</fullName>
    </submittedName>
</protein>
<gene>
    <name evidence="2" type="ORF">SAMN04488052_1191</name>
</gene>
<keyword evidence="3" id="KW-1185">Reference proteome</keyword>
<dbReference type="AlphaFoldDB" id="A0A1H8VX47"/>
<dbReference type="InterPro" id="IPR025668">
    <property type="entry name" value="Tnp_DDE_dom"/>
</dbReference>
<organism evidence="2 3">
    <name type="scientific">Aquisalimonas asiatica</name>
    <dbReference type="NCBI Taxonomy" id="406100"/>
    <lineage>
        <taxon>Bacteria</taxon>
        <taxon>Pseudomonadati</taxon>
        <taxon>Pseudomonadota</taxon>
        <taxon>Gammaproteobacteria</taxon>
        <taxon>Chromatiales</taxon>
        <taxon>Ectothiorhodospiraceae</taxon>
        <taxon>Aquisalimonas</taxon>
    </lineage>
</organism>
<feature type="domain" description="Transposase DDE" evidence="1">
    <location>
        <begin position="163"/>
        <end position="219"/>
    </location>
</feature>
<proteinExistence type="predicted"/>
<dbReference type="Proteomes" id="UP000199657">
    <property type="component" value="Unassembled WGS sequence"/>
</dbReference>